<dbReference type="PROSITE" id="PS50943">
    <property type="entry name" value="HTH_CROC1"/>
    <property type="match status" value="1"/>
</dbReference>
<dbReference type="AlphaFoldDB" id="A0A3P4AYM0"/>
<feature type="domain" description="HTH cro/C1-type" evidence="2">
    <location>
        <begin position="13"/>
        <end position="67"/>
    </location>
</feature>
<dbReference type="SUPFAM" id="SSF47413">
    <property type="entry name" value="lambda repressor-like DNA-binding domains"/>
    <property type="match status" value="1"/>
</dbReference>
<sequence length="411" mass="47207">MFANLNRSFPQKLREAREKSGLTQEQVAQVLGVSQELIALWEKGDRVPSSLHLGQLARLYGVKRESFFTDKPLEYTKGLRLLFREEGGNLSPEAILELQEWLEFLDDYADFLREEGEEPYLKGIPKDLKLPKGPLTDVRQASTQALQIRELYKLGQDAVPELYTFLDEQRILVYKGYLPAESGIWGAFYRHPQLGFSVFVNVNSTLGRQTFTLAHEFAHALYHYHLSGIVCRRDGLSPEEVEVERFANAWAAHFLVPGKALREQAKRLGGLSPETALLLANHFRVSYTFILFRLHNEGLIEREEREEWSKYRLEDLALRVGVPYEIFRLPPVPQYLDLERYPPSVLLNVRKAVEEERLSVSGAAGLLRVDSTTIERELLADLGEEENQEAEELREELDFVSPGRKTHVRRG</sequence>
<dbReference type="SMART" id="SM00530">
    <property type="entry name" value="HTH_XRE"/>
    <property type="match status" value="1"/>
</dbReference>
<dbReference type="Gene3D" id="1.10.260.40">
    <property type="entry name" value="lambda repressor-like DNA-binding domains"/>
    <property type="match status" value="1"/>
</dbReference>
<dbReference type="Gene3D" id="1.10.10.2910">
    <property type="match status" value="1"/>
</dbReference>
<dbReference type="CDD" id="cd00093">
    <property type="entry name" value="HTH_XRE"/>
    <property type="match status" value="1"/>
</dbReference>
<dbReference type="Pfam" id="PF01381">
    <property type="entry name" value="HTH_3"/>
    <property type="match status" value="1"/>
</dbReference>
<dbReference type="InterPro" id="IPR052345">
    <property type="entry name" value="Rad_response_metalloprotease"/>
</dbReference>
<geneLocation type="plasmid" evidence="3 4">
    <name>4</name>
</geneLocation>
<dbReference type="InterPro" id="IPR010359">
    <property type="entry name" value="IrrE_HExxH"/>
</dbReference>
<evidence type="ECO:0000259" key="2">
    <source>
        <dbReference type="PROSITE" id="PS50943"/>
    </source>
</evidence>
<evidence type="ECO:0000256" key="1">
    <source>
        <dbReference type="ARBA" id="ARBA00007227"/>
    </source>
</evidence>
<reference evidence="3 4" key="1">
    <citation type="submission" date="2018-10" db="EMBL/GenBank/DDBJ databases">
        <authorList>
            <person name="Peiro R."/>
            <person name="Begona"/>
            <person name="Cbmso G."/>
            <person name="Lopez M."/>
            <person name="Gonzalez S."/>
            <person name="Sacristan E."/>
            <person name="Castillo E."/>
        </authorList>
    </citation>
    <scope>NUCLEOTIDE SEQUENCE [LARGE SCALE GENOMIC DNA]</scope>
    <source>
        <strain evidence="3">TTHNAR1</strain>
        <plasmid evidence="4">4</plasmid>
    </source>
</reference>
<dbReference type="RefSeq" id="WP_124105777.1">
    <property type="nucleotide sequence ID" value="NZ_LR027520.1"/>
</dbReference>
<keyword evidence="3" id="KW-0614">Plasmid</keyword>
<dbReference type="PANTHER" id="PTHR43236:SF2">
    <property type="entry name" value="BLL0069 PROTEIN"/>
    <property type="match status" value="1"/>
</dbReference>
<dbReference type="InterPro" id="IPR001387">
    <property type="entry name" value="Cro/C1-type_HTH"/>
</dbReference>
<organism evidence="3 4">
    <name type="scientific">Thermus thermophilus</name>
    <dbReference type="NCBI Taxonomy" id="274"/>
    <lineage>
        <taxon>Bacteria</taxon>
        <taxon>Thermotogati</taxon>
        <taxon>Deinococcota</taxon>
        <taxon>Deinococci</taxon>
        <taxon>Thermales</taxon>
        <taxon>Thermaceae</taxon>
        <taxon>Thermus</taxon>
    </lineage>
</organism>
<evidence type="ECO:0000313" key="3">
    <source>
        <dbReference type="EMBL" id="VCU55003.1"/>
    </source>
</evidence>
<dbReference type="EMBL" id="LR027520">
    <property type="protein sequence ID" value="VCU55003.1"/>
    <property type="molecule type" value="Genomic_DNA"/>
</dbReference>
<gene>
    <name evidence="3" type="ORF">TTHNP4_00467</name>
</gene>
<comment type="similarity">
    <text evidence="1">Belongs to the short-chain fatty acyl-CoA assimilation regulator (ScfR) family.</text>
</comment>
<dbReference type="InterPro" id="IPR010982">
    <property type="entry name" value="Lambda_DNA-bd_dom_sf"/>
</dbReference>
<name>A0A3P4AYM0_THETH</name>
<accession>A0A3P4AYM0</accession>
<protein>
    <recommendedName>
        <fullName evidence="2">HTH cro/C1-type domain-containing protein</fullName>
    </recommendedName>
</protein>
<dbReference type="PANTHER" id="PTHR43236">
    <property type="entry name" value="ANTITOXIN HIGA1"/>
    <property type="match status" value="1"/>
</dbReference>
<dbReference type="Proteomes" id="UP000279841">
    <property type="component" value="Plasmid 4"/>
</dbReference>
<evidence type="ECO:0000313" key="4">
    <source>
        <dbReference type="Proteomes" id="UP000279841"/>
    </source>
</evidence>
<proteinExistence type="inferred from homology"/>
<dbReference type="GO" id="GO:0003677">
    <property type="term" value="F:DNA binding"/>
    <property type="evidence" value="ECO:0007669"/>
    <property type="project" value="InterPro"/>
</dbReference>
<dbReference type="Pfam" id="PF06114">
    <property type="entry name" value="Peptidase_M78"/>
    <property type="match status" value="1"/>
</dbReference>